<name>A0ABP7JCA2_9ACTN</name>
<dbReference type="EMBL" id="BAABDE010000038">
    <property type="protein sequence ID" value="GAA3840294.1"/>
    <property type="molecule type" value="Genomic_DNA"/>
</dbReference>
<reference evidence="2" key="1">
    <citation type="journal article" date="2019" name="Int. J. Syst. Evol. Microbiol.">
        <title>The Global Catalogue of Microorganisms (GCM) 10K type strain sequencing project: providing services to taxonomists for standard genome sequencing and annotation.</title>
        <authorList>
            <consortium name="The Broad Institute Genomics Platform"/>
            <consortium name="The Broad Institute Genome Sequencing Center for Infectious Disease"/>
            <person name="Wu L."/>
            <person name="Ma J."/>
        </authorList>
    </citation>
    <scope>NUCLEOTIDE SEQUENCE [LARGE SCALE GENOMIC DNA]</scope>
    <source>
        <strain evidence="2">JCM 17138</strain>
    </source>
</reference>
<comment type="caution">
    <text evidence="1">The sequence shown here is derived from an EMBL/GenBank/DDBJ whole genome shotgun (WGS) entry which is preliminary data.</text>
</comment>
<sequence>MQTTSPLREKEVRPKTSGELRLAAIPVTLAPAEAQWTTFPHVSRLRHDPRRFRADSGVGTYVVIRVLRLEPTE</sequence>
<proteinExistence type="predicted"/>
<dbReference type="Proteomes" id="UP001501009">
    <property type="component" value="Unassembled WGS sequence"/>
</dbReference>
<protein>
    <submittedName>
        <fullName evidence="1">Uncharacterized protein</fullName>
    </submittedName>
</protein>
<organism evidence="1 2">
    <name type="scientific">Streptomyces coacervatus</name>
    <dbReference type="NCBI Taxonomy" id="647381"/>
    <lineage>
        <taxon>Bacteria</taxon>
        <taxon>Bacillati</taxon>
        <taxon>Actinomycetota</taxon>
        <taxon>Actinomycetes</taxon>
        <taxon>Kitasatosporales</taxon>
        <taxon>Streptomycetaceae</taxon>
        <taxon>Streptomyces</taxon>
    </lineage>
</organism>
<keyword evidence="2" id="KW-1185">Reference proteome</keyword>
<evidence type="ECO:0000313" key="2">
    <source>
        <dbReference type="Proteomes" id="UP001501009"/>
    </source>
</evidence>
<accession>A0ABP7JCA2</accession>
<evidence type="ECO:0000313" key="1">
    <source>
        <dbReference type="EMBL" id="GAA3840294.1"/>
    </source>
</evidence>
<gene>
    <name evidence="1" type="ORF">GCM10022403_085680</name>
</gene>